<dbReference type="Proteomes" id="UP001620409">
    <property type="component" value="Unassembled WGS sequence"/>
</dbReference>
<reference evidence="1 2" key="1">
    <citation type="submission" date="2020-10" db="EMBL/GenBank/DDBJ databases">
        <title>Phylogeny of dyella-like bacteria.</title>
        <authorList>
            <person name="Fu J."/>
        </authorList>
    </citation>
    <scope>NUCLEOTIDE SEQUENCE [LARGE SCALE GENOMIC DNA]</scope>
    <source>
        <strain evidence="1 2">DHG40</strain>
    </source>
</reference>
<dbReference type="RefSeq" id="WP_380013467.1">
    <property type="nucleotide sequence ID" value="NZ_JADIKI010000023.1"/>
</dbReference>
<dbReference type="EMBL" id="JADIKI010000023">
    <property type="protein sequence ID" value="MFK2855851.1"/>
    <property type="molecule type" value="Genomic_DNA"/>
</dbReference>
<name>A0ABW8INI9_9GAMM</name>
<sequence length="45" mass="5243">MNIAVAYSGRQEVLHAVQLCWPEFGLVDFQDAIATYQRRQRRFGT</sequence>
<proteinExistence type="predicted"/>
<keyword evidence="2" id="KW-1185">Reference proteome</keyword>
<accession>A0ABW8INI9</accession>
<dbReference type="InterPro" id="IPR036424">
    <property type="entry name" value="UPP_synth-like_sf"/>
</dbReference>
<gene>
    <name evidence="1" type="ORF">ISP18_14710</name>
</gene>
<organism evidence="1 2">
    <name type="scientific">Dyella humi</name>
    <dbReference type="NCBI Taxonomy" id="1770547"/>
    <lineage>
        <taxon>Bacteria</taxon>
        <taxon>Pseudomonadati</taxon>
        <taxon>Pseudomonadota</taxon>
        <taxon>Gammaproteobacteria</taxon>
        <taxon>Lysobacterales</taxon>
        <taxon>Rhodanobacteraceae</taxon>
        <taxon>Dyella</taxon>
    </lineage>
</organism>
<evidence type="ECO:0000313" key="2">
    <source>
        <dbReference type="Proteomes" id="UP001620409"/>
    </source>
</evidence>
<comment type="caution">
    <text evidence="1">The sequence shown here is derived from an EMBL/GenBank/DDBJ whole genome shotgun (WGS) entry which is preliminary data.</text>
</comment>
<protein>
    <submittedName>
        <fullName evidence="1">Undecaprenyl diphosphate synthase family protein</fullName>
    </submittedName>
</protein>
<evidence type="ECO:0000313" key="1">
    <source>
        <dbReference type="EMBL" id="MFK2855851.1"/>
    </source>
</evidence>
<dbReference type="Gene3D" id="3.40.1180.10">
    <property type="entry name" value="Decaprenyl diphosphate synthase-like"/>
    <property type="match status" value="1"/>
</dbReference>